<dbReference type="InterPro" id="IPR036291">
    <property type="entry name" value="NAD(P)-bd_dom_sf"/>
</dbReference>
<dbReference type="STRING" id="685588.A0A067SMH7"/>
<dbReference type="Gene3D" id="3.40.50.720">
    <property type="entry name" value="NAD(P)-binding Rossmann-like Domain"/>
    <property type="match status" value="1"/>
</dbReference>
<dbReference type="Proteomes" id="UP000027222">
    <property type="component" value="Unassembled WGS sequence"/>
</dbReference>
<dbReference type="PANTHER" id="PTHR43391:SF14">
    <property type="entry name" value="DEHYDROGENASE_REDUCTASE SDR FAMILY PROTEIN 7-LIKE"/>
    <property type="match status" value="1"/>
</dbReference>
<keyword evidence="3" id="KW-0560">Oxidoreductase</keyword>
<name>A0A067SMH7_GALM3</name>
<evidence type="ECO:0000256" key="1">
    <source>
        <dbReference type="ARBA" id="ARBA00006484"/>
    </source>
</evidence>
<evidence type="ECO:0008006" key="7">
    <source>
        <dbReference type="Google" id="ProtNLM"/>
    </source>
</evidence>
<dbReference type="OrthoDB" id="7289984at2759"/>
<dbReference type="HOGENOM" id="CLU_809059_0_0_1"/>
<evidence type="ECO:0000256" key="4">
    <source>
        <dbReference type="SAM" id="Phobius"/>
    </source>
</evidence>
<keyword evidence="4" id="KW-0472">Membrane</keyword>
<dbReference type="AlphaFoldDB" id="A0A067SMH7"/>
<keyword evidence="4" id="KW-1133">Transmembrane helix</keyword>
<evidence type="ECO:0000313" key="5">
    <source>
        <dbReference type="EMBL" id="KDR72145.1"/>
    </source>
</evidence>
<sequence length="351" mass="37659">MTATTTNPELGLTSLLPRHIPTLSYTIQNILISLVTLVASTASLLFTLCVVLPLSMMRAGIPGGLLVPRGRAAQNMRARGCRVVLVVGASRGIGFGVLKQYMNDPDVVIVAASRSVDVMRKSLVNLGPTIARIECVQIDFSASKKHIAEALQSIDNEHGPVTHMYTVSAVWNQRNEKDATGIRMDTMADAIKINISGTVACVLTMYEIMKARGHGKICIVGTPALSSTTNMISVASTKSFLNAFSTSLRVLAAPSGVEVVSVQPGVLDARPSMSMHGQNLAMDCTKDTERLARRMKDAVECGGEGVVCWPVEQGVVMRGLEGVNPICEELAKWMSMGMMKKRAEALGEKEN</sequence>
<keyword evidence="4" id="KW-0812">Transmembrane</keyword>
<feature type="transmembrane region" description="Helical" evidence="4">
    <location>
        <begin position="30"/>
        <end position="52"/>
    </location>
</feature>
<protein>
    <recommendedName>
        <fullName evidence="7">NAD(P)-binding protein</fullName>
    </recommendedName>
</protein>
<dbReference type="EMBL" id="KL142390">
    <property type="protein sequence ID" value="KDR72145.1"/>
    <property type="molecule type" value="Genomic_DNA"/>
</dbReference>
<evidence type="ECO:0000313" key="6">
    <source>
        <dbReference type="Proteomes" id="UP000027222"/>
    </source>
</evidence>
<keyword evidence="2" id="KW-0521">NADP</keyword>
<dbReference type="Pfam" id="PF00106">
    <property type="entry name" value="adh_short"/>
    <property type="match status" value="1"/>
</dbReference>
<evidence type="ECO:0000256" key="3">
    <source>
        <dbReference type="ARBA" id="ARBA00023002"/>
    </source>
</evidence>
<dbReference type="InterPro" id="IPR002347">
    <property type="entry name" value="SDR_fam"/>
</dbReference>
<organism evidence="5 6">
    <name type="scientific">Galerina marginata (strain CBS 339.88)</name>
    <dbReference type="NCBI Taxonomy" id="685588"/>
    <lineage>
        <taxon>Eukaryota</taxon>
        <taxon>Fungi</taxon>
        <taxon>Dikarya</taxon>
        <taxon>Basidiomycota</taxon>
        <taxon>Agaricomycotina</taxon>
        <taxon>Agaricomycetes</taxon>
        <taxon>Agaricomycetidae</taxon>
        <taxon>Agaricales</taxon>
        <taxon>Agaricineae</taxon>
        <taxon>Strophariaceae</taxon>
        <taxon>Galerina</taxon>
    </lineage>
</organism>
<dbReference type="GO" id="GO:0016491">
    <property type="term" value="F:oxidoreductase activity"/>
    <property type="evidence" value="ECO:0007669"/>
    <property type="project" value="UniProtKB-KW"/>
</dbReference>
<evidence type="ECO:0000256" key="2">
    <source>
        <dbReference type="ARBA" id="ARBA00022857"/>
    </source>
</evidence>
<dbReference type="PANTHER" id="PTHR43391">
    <property type="entry name" value="RETINOL DEHYDROGENASE-RELATED"/>
    <property type="match status" value="1"/>
</dbReference>
<dbReference type="GO" id="GO:0005829">
    <property type="term" value="C:cytosol"/>
    <property type="evidence" value="ECO:0007669"/>
    <property type="project" value="TreeGrafter"/>
</dbReference>
<gene>
    <name evidence="5" type="ORF">GALMADRAFT_213572</name>
</gene>
<proteinExistence type="inferred from homology"/>
<reference evidence="6" key="1">
    <citation type="journal article" date="2014" name="Proc. Natl. Acad. Sci. U.S.A.">
        <title>Extensive sampling of basidiomycete genomes demonstrates inadequacy of the white-rot/brown-rot paradigm for wood decay fungi.</title>
        <authorList>
            <person name="Riley R."/>
            <person name="Salamov A.A."/>
            <person name="Brown D.W."/>
            <person name="Nagy L.G."/>
            <person name="Floudas D."/>
            <person name="Held B.W."/>
            <person name="Levasseur A."/>
            <person name="Lombard V."/>
            <person name="Morin E."/>
            <person name="Otillar R."/>
            <person name="Lindquist E.A."/>
            <person name="Sun H."/>
            <person name="LaButti K.M."/>
            <person name="Schmutz J."/>
            <person name="Jabbour D."/>
            <person name="Luo H."/>
            <person name="Baker S.E."/>
            <person name="Pisabarro A.G."/>
            <person name="Walton J.D."/>
            <person name="Blanchette R.A."/>
            <person name="Henrissat B."/>
            <person name="Martin F."/>
            <person name="Cullen D."/>
            <person name="Hibbett D.S."/>
            <person name="Grigoriev I.V."/>
        </authorList>
    </citation>
    <scope>NUCLEOTIDE SEQUENCE [LARGE SCALE GENOMIC DNA]</scope>
    <source>
        <strain evidence="6">CBS 339.88</strain>
    </source>
</reference>
<accession>A0A067SMH7</accession>
<keyword evidence="6" id="KW-1185">Reference proteome</keyword>
<comment type="similarity">
    <text evidence="1">Belongs to the short-chain dehydrogenases/reductases (SDR) family.</text>
</comment>
<dbReference type="SUPFAM" id="SSF51735">
    <property type="entry name" value="NAD(P)-binding Rossmann-fold domains"/>
    <property type="match status" value="1"/>
</dbReference>